<dbReference type="PANTHER" id="PTHR42687">
    <property type="entry name" value="L-THREONINE 3-DEHYDROGENASE"/>
    <property type="match status" value="1"/>
</dbReference>
<reference evidence="8" key="1">
    <citation type="submission" date="2025-08" db="UniProtKB">
        <authorList>
            <consortium name="Ensembl"/>
        </authorList>
    </citation>
    <scope>IDENTIFICATION</scope>
</reference>
<dbReference type="CDD" id="cd05272">
    <property type="entry name" value="TDH_SDR_e"/>
    <property type="match status" value="1"/>
</dbReference>
<dbReference type="InterPro" id="IPR001509">
    <property type="entry name" value="Epimerase_deHydtase"/>
</dbReference>
<dbReference type="Gene3D" id="3.40.50.720">
    <property type="entry name" value="NAD(P)-binding Rossmann-like Domain"/>
    <property type="match status" value="1"/>
</dbReference>
<evidence type="ECO:0000313" key="8">
    <source>
        <dbReference type="Ensembl" id="ENSSANP00000098747.1"/>
    </source>
</evidence>
<comment type="pathway">
    <text evidence="4">Amino-acid degradation; L-threonine degradation via oxydo-reductase pathway; glycine from L-threonine: step 1/2.</text>
</comment>
<dbReference type="InterPro" id="IPR036291">
    <property type="entry name" value="NAD(P)-bd_dom_sf"/>
</dbReference>
<evidence type="ECO:0000256" key="5">
    <source>
        <dbReference type="ARBA" id="ARBA00066604"/>
    </source>
</evidence>
<dbReference type="EC" id="1.1.1.103" evidence="5"/>
<evidence type="ECO:0000256" key="4">
    <source>
        <dbReference type="ARBA" id="ARBA00060557"/>
    </source>
</evidence>
<dbReference type="InterPro" id="IPR051225">
    <property type="entry name" value="NAD(P)_epim/dehydratase"/>
</dbReference>
<dbReference type="Pfam" id="PF01370">
    <property type="entry name" value="Epimerase"/>
    <property type="match status" value="1"/>
</dbReference>
<comment type="similarity">
    <text evidence="1">Belongs to the NAD(P)-dependent epimerase/dehydratase family.</text>
</comment>
<comment type="catalytic activity">
    <reaction evidence="2">
        <text>L-threonine + NAD(+) = (2S)-2-amino-3-oxobutanoate + NADH + H(+)</text>
        <dbReference type="Rhea" id="RHEA:13161"/>
        <dbReference type="ChEBI" id="CHEBI:15378"/>
        <dbReference type="ChEBI" id="CHEBI:57540"/>
        <dbReference type="ChEBI" id="CHEBI:57926"/>
        <dbReference type="ChEBI" id="CHEBI:57945"/>
        <dbReference type="ChEBI" id="CHEBI:78948"/>
        <dbReference type="EC" id="1.1.1.103"/>
    </reaction>
</comment>
<accession>A0A671SSI9</accession>
<dbReference type="AlphaFoldDB" id="A0A671SSI9"/>
<dbReference type="PANTHER" id="PTHR42687:SF1">
    <property type="entry name" value="L-THREONINE 3-DEHYDROGENASE, MITOCHONDRIAL"/>
    <property type="match status" value="1"/>
</dbReference>
<feature type="domain" description="NAD-dependent epimerase/dehydratase" evidence="7">
    <location>
        <begin position="59"/>
        <end position="230"/>
    </location>
</feature>
<evidence type="ECO:0000256" key="6">
    <source>
        <dbReference type="ARBA" id="ARBA00069940"/>
    </source>
</evidence>
<dbReference type="GO" id="GO:0008743">
    <property type="term" value="F:L-threonine 3-dehydrogenase activity"/>
    <property type="evidence" value="ECO:0007669"/>
    <property type="project" value="UniProtKB-EC"/>
</dbReference>
<evidence type="ECO:0000256" key="2">
    <source>
        <dbReference type="ARBA" id="ARBA00050613"/>
    </source>
</evidence>
<dbReference type="Ensembl" id="ENSSANT00000104851.1">
    <property type="protein sequence ID" value="ENSSANP00000098747.1"/>
    <property type="gene ID" value="ENSSANG00000048589.1"/>
</dbReference>
<dbReference type="Proteomes" id="UP000472260">
    <property type="component" value="Unassembled WGS sequence"/>
</dbReference>
<proteinExistence type="inferred from homology"/>
<dbReference type="FunFam" id="3.40.50.720:FF:000077">
    <property type="entry name" value="L-threonine 3-dehydrogenase, mitochondrial"/>
    <property type="match status" value="1"/>
</dbReference>
<name>A0A671SSI9_9TELE</name>
<dbReference type="GO" id="GO:0006567">
    <property type="term" value="P:L-threonine catabolic process"/>
    <property type="evidence" value="ECO:0007669"/>
    <property type="project" value="TreeGrafter"/>
</dbReference>
<organism evidence="8 9">
    <name type="scientific">Sinocyclocheilus anshuiensis</name>
    <dbReference type="NCBI Taxonomy" id="1608454"/>
    <lineage>
        <taxon>Eukaryota</taxon>
        <taxon>Metazoa</taxon>
        <taxon>Chordata</taxon>
        <taxon>Craniata</taxon>
        <taxon>Vertebrata</taxon>
        <taxon>Euteleostomi</taxon>
        <taxon>Actinopterygii</taxon>
        <taxon>Neopterygii</taxon>
        <taxon>Teleostei</taxon>
        <taxon>Ostariophysi</taxon>
        <taxon>Cypriniformes</taxon>
        <taxon>Cyprinidae</taxon>
        <taxon>Cyprininae</taxon>
        <taxon>Sinocyclocheilus</taxon>
    </lineage>
</organism>
<evidence type="ECO:0000259" key="7">
    <source>
        <dbReference type="Pfam" id="PF01370"/>
    </source>
</evidence>
<reference evidence="8" key="2">
    <citation type="submission" date="2025-09" db="UniProtKB">
        <authorList>
            <consortium name="Ensembl"/>
        </authorList>
    </citation>
    <scope>IDENTIFICATION</scope>
</reference>
<sequence>KLSIQIISKQVKSILGLAPVCGFQSLAVLSRGVSFSPRQVASDASFHSVSFSESDHPRVLITGGLGQLGVGLAKLLRKQFGKYNVILSDIRKPRAHVYQSGPFIFSDILDYKNLCEIVVNNRILFSNFALLSAVEEANVSLARDVNITEMHNVLDVATEHGLRLFIPSTIGAFGPMSPRNPTPDLCIQRPRTIYGVSKVHAELMGEYYHHRYGLDFRCLRYPGIISADSQPGGGTTDYAVQIFHDAVKTGNFVCNLRPDTRLPMMFIDDCLRVLSMRTYNISAMGFTPEELEQEIRRHLPDLQVAYETDPVRQAIADSWPMVFDDSNARSDWGWKHNYGLPELIQTMLNFTGSNFRMLRAN</sequence>
<comment type="function">
    <text evidence="3">Catalyzes the NAD(+)-dependent oxidation of L-threonine to 2-amino-3-ketobutyrate, mediating L-threonine catabolism.</text>
</comment>
<evidence type="ECO:0000313" key="9">
    <source>
        <dbReference type="Proteomes" id="UP000472260"/>
    </source>
</evidence>
<keyword evidence="9" id="KW-1185">Reference proteome</keyword>
<evidence type="ECO:0000256" key="1">
    <source>
        <dbReference type="ARBA" id="ARBA00007637"/>
    </source>
</evidence>
<protein>
    <recommendedName>
        <fullName evidence="6">L-threonine 3-dehydrogenase, mitochondrial</fullName>
        <ecNumber evidence="5">1.1.1.103</ecNumber>
    </recommendedName>
</protein>
<evidence type="ECO:0000256" key="3">
    <source>
        <dbReference type="ARBA" id="ARBA00059023"/>
    </source>
</evidence>
<dbReference type="SUPFAM" id="SSF51735">
    <property type="entry name" value="NAD(P)-binding Rossmann-fold domains"/>
    <property type="match status" value="1"/>
</dbReference>